<organism evidence="1 2">
    <name type="scientific">Aspergillus luchuensis (strain CBS 106.47)</name>
    <dbReference type="NCBI Taxonomy" id="1137211"/>
    <lineage>
        <taxon>Eukaryota</taxon>
        <taxon>Fungi</taxon>
        <taxon>Dikarya</taxon>
        <taxon>Ascomycota</taxon>
        <taxon>Pezizomycotina</taxon>
        <taxon>Eurotiomycetes</taxon>
        <taxon>Eurotiomycetidae</taxon>
        <taxon>Eurotiales</taxon>
        <taxon>Aspergillaceae</taxon>
        <taxon>Aspergillus</taxon>
        <taxon>Aspergillus subgen. Circumdati</taxon>
    </lineage>
</organism>
<dbReference type="AlphaFoldDB" id="A0A1M3TDP3"/>
<proteinExistence type="predicted"/>
<gene>
    <name evidence="1" type="ORF">ASPFODRAFT_645021</name>
</gene>
<dbReference type="VEuPathDB" id="FungiDB:ASPFODRAFT_645021"/>
<reference evidence="2" key="1">
    <citation type="journal article" date="2017" name="Genome Biol.">
        <title>Comparative genomics reveals high biological diversity and specific adaptations in the industrially and medically important fungal genus Aspergillus.</title>
        <authorList>
            <person name="de Vries R.P."/>
            <person name="Riley R."/>
            <person name="Wiebenga A."/>
            <person name="Aguilar-Osorio G."/>
            <person name="Amillis S."/>
            <person name="Uchima C.A."/>
            <person name="Anderluh G."/>
            <person name="Asadollahi M."/>
            <person name="Askin M."/>
            <person name="Barry K."/>
            <person name="Battaglia E."/>
            <person name="Bayram O."/>
            <person name="Benocci T."/>
            <person name="Braus-Stromeyer S.A."/>
            <person name="Caldana C."/>
            <person name="Canovas D."/>
            <person name="Cerqueira G.C."/>
            <person name="Chen F."/>
            <person name="Chen W."/>
            <person name="Choi C."/>
            <person name="Clum A."/>
            <person name="Dos Santos R.A."/>
            <person name="Damasio A.R."/>
            <person name="Diallinas G."/>
            <person name="Emri T."/>
            <person name="Fekete E."/>
            <person name="Flipphi M."/>
            <person name="Freyberg S."/>
            <person name="Gallo A."/>
            <person name="Gournas C."/>
            <person name="Habgood R."/>
            <person name="Hainaut M."/>
            <person name="Harispe M.L."/>
            <person name="Henrissat B."/>
            <person name="Hilden K.S."/>
            <person name="Hope R."/>
            <person name="Hossain A."/>
            <person name="Karabika E."/>
            <person name="Karaffa L."/>
            <person name="Karanyi Z."/>
            <person name="Krasevec N."/>
            <person name="Kuo A."/>
            <person name="Kusch H."/>
            <person name="LaButti K."/>
            <person name="Lagendijk E.L."/>
            <person name="Lapidus A."/>
            <person name="Levasseur A."/>
            <person name="Lindquist E."/>
            <person name="Lipzen A."/>
            <person name="Logrieco A.F."/>
            <person name="MacCabe A."/>
            <person name="Maekelae M.R."/>
            <person name="Malavazi I."/>
            <person name="Melin P."/>
            <person name="Meyer V."/>
            <person name="Mielnichuk N."/>
            <person name="Miskei M."/>
            <person name="Molnar A.P."/>
            <person name="Mule G."/>
            <person name="Ngan C.Y."/>
            <person name="Orejas M."/>
            <person name="Orosz E."/>
            <person name="Ouedraogo J.P."/>
            <person name="Overkamp K.M."/>
            <person name="Park H.-S."/>
            <person name="Perrone G."/>
            <person name="Piumi F."/>
            <person name="Punt P.J."/>
            <person name="Ram A.F."/>
            <person name="Ramon A."/>
            <person name="Rauscher S."/>
            <person name="Record E."/>
            <person name="Riano-Pachon D.M."/>
            <person name="Robert V."/>
            <person name="Roehrig J."/>
            <person name="Ruller R."/>
            <person name="Salamov A."/>
            <person name="Salih N.S."/>
            <person name="Samson R.A."/>
            <person name="Sandor E."/>
            <person name="Sanguinetti M."/>
            <person name="Schuetze T."/>
            <person name="Sepcic K."/>
            <person name="Shelest E."/>
            <person name="Sherlock G."/>
            <person name="Sophianopoulou V."/>
            <person name="Squina F.M."/>
            <person name="Sun H."/>
            <person name="Susca A."/>
            <person name="Todd R.B."/>
            <person name="Tsang A."/>
            <person name="Unkles S.E."/>
            <person name="van de Wiele N."/>
            <person name="van Rossen-Uffink D."/>
            <person name="Oliveira J.V."/>
            <person name="Vesth T.C."/>
            <person name="Visser J."/>
            <person name="Yu J.-H."/>
            <person name="Zhou M."/>
            <person name="Andersen M.R."/>
            <person name="Archer D.B."/>
            <person name="Baker S.E."/>
            <person name="Benoit I."/>
            <person name="Brakhage A.A."/>
            <person name="Braus G.H."/>
            <person name="Fischer R."/>
            <person name="Frisvad J.C."/>
            <person name="Goldman G.H."/>
            <person name="Houbraken J."/>
            <person name="Oakley B."/>
            <person name="Pocsi I."/>
            <person name="Scazzocchio C."/>
            <person name="Seiboth B."/>
            <person name="vanKuyk P.A."/>
            <person name="Wortman J."/>
            <person name="Dyer P.S."/>
            <person name="Grigoriev I.V."/>
        </authorList>
    </citation>
    <scope>NUCLEOTIDE SEQUENCE [LARGE SCALE GENOMIC DNA]</scope>
    <source>
        <strain evidence="2">CBS 106.47</strain>
    </source>
</reference>
<evidence type="ECO:0000313" key="1">
    <source>
        <dbReference type="EMBL" id="OJZ84868.1"/>
    </source>
</evidence>
<name>A0A1M3TDP3_ASPLC</name>
<protein>
    <submittedName>
        <fullName evidence="1">Uncharacterized protein</fullName>
    </submittedName>
</protein>
<accession>A0A1M3TDP3</accession>
<dbReference type="EMBL" id="KV878243">
    <property type="protein sequence ID" value="OJZ84868.1"/>
    <property type="molecule type" value="Genomic_DNA"/>
</dbReference>
<sequence>MERLRRMAVLACKVWAVNTCCSITPWLPLYLVRSLSYASIFLHIDGLYVAFPDWQTGAWEYELYLTPGISQLCMFTPKWLLYWSTLAS</sequence>
<evidence type="ECO:0000313" key="2">
    <source>
        <dbReference type="Proteomes" id="UP000184063"/>
    </source>
</evidence>
<dbReference type="Proteomes" id="UP000184063">
    <property type="component" value="Unassembled WGS sequence"/>
</dbReference>